<keyword evidence="3 8" id="KW-0349">Heme</keyword>
<evidence type="ECO:0000313" key="9">
    <source>
        <dbReference type="EMBL" id="ADR01067.1"/>
    </source>
</evidence>
<dbReference type="Pfam" id="PF00067">
    <property type="entry name" value="p450"/>
    <property type="match status" value="1"/>
</dbReference>
<dbReference type="GO" id="GO:0016705">
    <property type="term" value="F:oxidoreductase activity, acting on paired donors, with incorporation or reduction of molecular oxygen"/>
    <property type="evidence" value="ECO:0007669"/>
    <property type="project" value="InterPro"/>
</dbReference>
<accession>E5DUG3</accession>
<proteinExistence type="inferred from homology"/>
<evidence type="ECO:0000256" key="4">
    <source>
        <dbReference type="ARBA" id="ARBA00022723"/>
    </source>
</evidence>
<evidence type="ECO:0000256" key="7">
    <source>
        <dbReference type="ARBA" id="ARBA00023033"/>
    </source>
</evidence>
<comment type="similarity">
    <text evidence="2 8">Belongs to the cytochrome P450 family.</text>
</comment>
<sequence>MTRADAATYPFPVRCPFTLPDELERLSREEPVAPVRLPTGAPAWLVSGHEQVRTVLADERFSRRPARERAAKPGGGGFDFGLAIADPADHERWRRLVGQVLNPRHAESVRPAVRELAGAAVGRLADRGGPVDFMAEFAFRLPLDVLCALYAVPADLRPAFDAWAAGLRGAAGSMEAFGAAMRTLHDAARELVARKPADGVLPALAEVRGPDGDRLSETELVSTVVLLSIAGYETGAVQFGNGLLALFQHPDQLARLAAGEVDIAAAVEEVLRYAQAGTGFAGMTYTSADVDLGGTTIPAHAQVLISLDAAGRDPGRVERPHEFDLARGAAGGHLSFGSGRHYCLGAPLARVELQEGFAALVRGLPGLRAAVRPDEVVMGRTMFSFYPAELPTTWAFERTDAR</sequence>
<dbReference type="InterPro" id="IPR017972">
    <property type="entry name" value="Cyt_P450_CS"/>
</dbReference>
<reference evidence="9" key="1">
    <citation type="journal article" date="2010" name="Mol. Biosyst.">
        <title>Moving posttranslational modifications forward to biosynthesize the glycosylated thiopeptide nocathiacin I in Nocardia sp. ATCC202099.</title>
        <authorList>
            <person name="Ding Y."/>
            <person name="Yu Y."/>
            <person name="Pan H."/>
            <person name="Guo H."/>
            <person name="Li Y."/>
            <person name="Liu W."/>
        </authorList>
    </citation>
    <scope>NUCLEOTIDE SEQUENCE</scope>
    <source>
        <strain evidence="9">ATCC 202099</strain>
    </source>
</reference>
<dbReference type="FunFam" id="1.10.630.10:FF:000018">
    <property type="entry name" value="Cytochrome P450 monooxygenase"/>
    <property type="match status" value="1"/>
</dbReference>
<evidence type="ECO:0000256" key="2">
    <source>
        <dbReference type="ARBA" id="ARBA00010617"/>
    </source>
</evidence>
<dbReference type="InterPro" id="IPR002397">
    <property type="entry name" value="Cyt_P450_B"/>
</dbReference>
<evidence type="ECO:0000256" key="6">
    <source>
        <dbReference type="ARBA" id="ARBA00023004"/>
    </source>
</evidence>
<dbReference type="PANTHER" id="PTHR46696:SF1">
    <property type="entry name" value="CYTOCHROME P450 YJIB-RELATED"/>
    <property type="match status" value="1"/>
</dbReference>
<dbReference type="Gene3D" id="1.10.630.10">
    <property type="entry name" value="Cytochrome P450"/>
    <property type="match status" value="1"/>
</dbReference>
<dbReference type="PROSITE" id="PS00086">
    <property type="entry name" value="CYTOCHROME_P450"/>
    <property type="match status" value="1"/>
</dbReference>
<dbReference type="GO" id="GO:0005506">
    <property type="term" value="F:iron ion binding"/>
    <property type="evidence" value="ECO:0007669"/>
    <property type="project" value="InterPro"/>
</dbReference>
<dbReference type="GO" id="GO:0004497">
    <property type="term" value="F:monooxygenase activity"/>
    <property type="evidence" value="ECO:0007669"/>
    <property type="project" value="UniProtKB-KW"/>
</dbReference>
<evidence type="ECO:0000256" key="5">
    <source>
        <dbReference type="ARBA" id="ARBA00023002"/>
    </source>
</evidence>
<keyword evidence="6 8" id="KW-0408">Iron</keyword>
<dbReference type="AlphaFoldDB" id="E5DUG3"/>
<gene>
    <name evidence="9" type="primary">nocB</name>
</gene>
<dbReference type="InterPro" id="IPR001128">
    <property type="entry name" value="Cyt_P450"/>
</dbReference>
<keyword evidence="4 8" id="KW-0479">Metal-binding</keyword>
<dbReference type="SUPFAM" id="SSF48264">
    <property type="entry name" value="Cytochrome P450"/>
    <property type="match status" value="1"/>
</dbReference>
<dbReference type="SMR" id="E5DUG3"/>
<dbReference type="InterPro" id="IPR036396">
    <property type="entry name" value="Cyt_P450_sf"/>
</dbReference>
<organism evidence="9">
    <name type="scientific">Nocardia sp. ATCC 202099</name>
    <dbReference type="NCBI Taxonomy" id="930400"/>
    <lineage>
        <taxon>Bacteria</taxon>
        <taxon>Bacillati</taxon>
        <taxon>Actinomycetota</taxon>
        <taxon>Actinomycetes</taxon>
        <taxon>Mycobacteriales</taxon>
        <taxon>Nocardiaceae</taxon>
        <taxon>Nocardia</taxon>
    </lineage>
</organism>
<evidence type="ECO:0000256" key="3">
    <source>
        <dbReference type="ARBA" id="ARBA00022617"/>
    </source>
</evidence>
<evidence type="ECO:0000256" key="8">
    <source>
        <dbReference type="RuleBase" id="RU000461"/>
    </source>
</evidence>
<keyword evidence="5 8" id="KW-0560">Oxidoreductase</keyword>
<name>E5DUG3_9NOCA</name>
<protein>
    <submittedName>
        <fullName evidence="9">NocB</fullName>
    </submittedName>
</protein>
<keyword evidence="7 8" id="KW-0503">Monooxygenase</keyword>
<comment type="cofactor">
    <cofactor evidence="1">
        <name>heme</name>
        <dbReference type="ChEBI" id="CHEBI:30413"/>
    </cofactor>
</comment>
<dbReference type="PRINTS" id="PR00385">
    <property type="entry name" value="P450"/>
</dbReference>
<dbReference type="EMBL" id="GU564398">
    <property type="protein sequence ID" value="ADR01067.1"/>
    <property type="molecule type" value="Genomic_DNA"/>
</dbReference>
<dbReference type="PANTHER" id="PTHR46696">
    <property type="entry name" value="P450, PUTATIVE (EUROFUNG)-RELATED"/>
    <property type="match status" value="1"/>
</dbReference>
<evidence type="ECO:0000256" key="1">
    <source>
        <dbReference type="ARBA" id="ARBA00001971"/>
    </source>
</evidence>
<dbReference type="GO" id="GO:0020037">
    <property type="term" value="F:heme binding"/>
    <property type="evidence" value="ECO:0007669"/>
    <property type="project" value="InterPro"/>
</dbReference>
<dbReference type="PRINTS" id="PR00359">
    <property type="entry name" value="BP450"/>
</dbReference>